<protein>
    <submittedName>
        <fullName evidence="1">Uncharacterized protein</fullName>
    </submittedName>
</protein>
<accession>A0ACC0UAQ9</accession>
<organism evidence="1 2">
    <name type="scientific">Russula earlei</name>
    <dbReference type="NCBI Taxonomy" id="71964"/>
    <lineage>
        <taxon>Eukaryota</taxon>
        <taxon>Fungi</taxon>
        <taxon>Dikarya</taxon>
        <taxon>Basidiomycota</taxon>
        <taxon>Agaricomycotina</taxon>
        <taxon>Agaricomycetes</taxon>
        <taxon>Russulales</taxon>
        <taxon>Russulaceae</taxon>
        <taxon>Russula</taxon>
    </lineage>
</organism>
<evidence type="ECO:0000313" key="2">
    <source>
        <dbReference type="Proteomes" id="UP001207468"/>
    </source>
</evidence>
<dbReference type="EMBL" id="JAGFNK010000099">
    <property type="protein sequence ID" value="KAI9508167.1"/>
    <property type="molecule type" value="Genomic_DNA"/>
</dbReference>
<name>A0ACC0UAQ9_9AGAM</name>
<comment type="caution">
    <text evidence="1">The sequence shown here is derived from an EMBL/GenBank/DDBJ whole genome shotgun (WGS) entry which is preliminary data.</text>
</comment>
<keyword evidence="2" id="KW-1185">Reference proteome</keyword>
<proteinExistence type="predicted"/>
<dbReference type="Proteomes" id="UP001207468">
    <property type="component" value="Unassembled WGS sequence"/>
</dbReference>
<evidence type="ECO:0000313" key="1">
    <source>
        <dbReference type="EMBL" id="KAI9508167.1"/>
    </source>
</evidence>
<sequence length="267" mass="30378">MSCPKFIEAMSSRGNFKCKSCQKDLHLDLVRLFKCLEGCLRGQIEEVNRSLFPLFDGSEEHTAAPQSSIRKSMNYGAPFVRQDADLIIRSSDQVDFHVHKLILGTASLVFEDMFTAPGLSPKKQRENKPVINLVEDSKTLYHLLTAIYPIDRSIPETLEDALSLLITCQKYRMDSTLICIRSLLRDHKPSLFTAPNSFHVYGIASRYSLKEEVCLAAQATLGRSLTFDECGEDLQFMWSRFDAVVEISWRMPVHRGGEKLHQSNETR</sequence>
<reference evidence="1" key="1">
    <citation type="submission" date="2021-03" db="EMBL/GenBank/DDBJ databases">
        <title>Evolutionary priming and transition to the ectomycorrhizal habit in an iconic lineage of mushroom-forming fungi: is preadaptation a requirement?</title>
        <authorList>
            <consortium name="DOE Joint Genome Institute"/>
            <person name="Looney B.P."/>
            <person name="Miyauchi S."/>
            <person name="Morin E."/>
            <person name="Drula E."/>
            <person name="Courty P.E."/>
            <person name="Chicoki N."/>
            <person name="Fauchery L."/>
            <person name="Kohler A."/>
            <person name="Kuo A."/>
            <person name="LaButti K."/>
            <person name="Pangilinan J."/>
            <person name="Lipzen A."/>
            <person name="Riley R."/>
            <person name="Andreopoulos W."/>
            <person name="He G."/>
            <person name="Johnson J."/>
            <person name="Barry K.W."/>
            <person name="Grigoriev I.V."/>
            <person name="Nagy L."/>
            <person name="Hibbett D."/>
            <person name="Henrissat B."/>
            <person name="Matheny P.B."/>
            <person name="Labbe J."/>
            <person name="Martin A.F."/>
        </authorList>
    </citation>
    <scope>NUCLEOTIDE SEQUENCE</scope>
    <source>
        <strain evidence="1">BPL698</strain>
    </source>
</reference>
<gene>
    <name evidence="1" type="ORF">F5148DRAFT_941566</name>
</gene>